<evidence type="ECO:0000256" key="2">
    <source>
        <dbReference type="SAM" id="Phobius"/>
    </source>
</evidence>
<sequence length="388" mass="39191">QDGGATQVFRPDAQTQLMGAAGAGYGGQPGGQTRVMGAAPAAVPPQSSWSQVQTGQQPVVPSGPADDDEPRGRGLLWGLIAVAVLAALGIILVLALGGGDETPTQVEVPEVVGMTADQAKAELEGLDLVYEPLEVASQDVADGLVVSTDPPAGTMVDPRSAVRVSISGGPDAVAIPNLENFTQEQARAELSELGITNVTTENVDHPRIAEGRVVGTNPPAGESVSPETPVVLQLSSGQVELPDLTGLDEAAARQALVDLGLSAVITTEESDQAPGTVVRQSRTPGPVPQGSEVGLVIATEQQPDEVSVPELFNLTVDTAEERLNAANLNLGTLTEEPSDEVQAGRVIRSDPSAGSPVAEGSGVNLIVSSGPADNGGGEGGGEGDGTGD</sequence>
<name>A0A021VP44_9CELL</name>
<feature type="region of interest" description="Disordered" evidence="1">
    <location>
        <begin position="19"/>
        <end position="69"/>
    </location>
</feature>
<feature type="transmembrane region" description="Helical" evidence="2">
    <location>
        <begin position="75"/>
        <end position="96"/>
    </location>
</feature>
<evidence type="ECO:0000313" key="4">
    <source>
        <dbReference type="EMBL" id="EYR62964.1"/>
    </source>
</evidence>
<dbReference type="Pfam" id="PF03793">
    <property type="entry name" value="PASTA"/>
    <property type="match status" value="4"/>
</dbReference>
<accession>A0A021VP44</accession>
<feature type="compositionally biased region" description="Polar residues" evidence="1">
    <location>
        <begin position="45"/>
        <end position="59"/>
    </location>
</feature>
<reference evidence="4 5" key="1">
    <citation type="submission" date="2014-01" db="EMBL/GenBank/DDBJ databases">
        <title>Actinotalea ferrariae CF5-4.</title>
        <authorList>
            <person name="Chen F."/>
            <person name="Li Y."/>
            <person name="Wang G."/>
        </authorList>
    </citation>
    <scope>NUCLEOTIDE SEQUENCE [LARGE SCALE GENOMIC DNA]</scope>
    <source>
        <strain evidence="4 5">CF5-4</strain>
    </source>
</reference>
<keyword evidence="2" id="KW-0812">Transmembrane</keyword>
<evidence type="ECO:0000259" key="3">
    <source>
        <dbReference type="PROSITE" id="PS51178"/>
    </source>
</evidence>
<dbReference type="PROSITE" id="PS51178">
    <property type="entry name" value="PASTA"/>
    <property type="match status" value="4"/>
</dbReference>
<gene>
    <name evidence="4" type="ORF">N866_04070</name>
</gene>
<dbReference type="GO" id="GO:0004674">
    <property type="term" value="F:protein serine/threonine kinase activity"/>
    <property type="evidence" value="ECO:0007669"/>
    <property type="project" value="UniProtKB-KW"/>
</dbReference>
<comment type="caution">
    <text evidence="4">The sequence shown here is derived from an EMBL/GenBank/DDBJ whole genome shotgun (WGS) entry which is preliminary data.</text>
</comment>
<feature type="domain" description="PASTA" evidence="3">
    <location>
        <begin position="237"/>
        <end position="299"/>
    </location>
</feature>
<dbReference type="Gene3D" id="3.30.10.20">
    <property type="match status" value="4"/>
</dbReference>
<dbReference type="RefSeq" id="WP_155855345.1">
    <property type="nucleotide sequence ID" value="NZ_AXCW01000143.1"/>
</dbReference>
<dbReference type="CDD" id="cd06577">
    <property type="entry name" value="PASTA_pknB"/>
    <property type="match status" value="4"/>
</dbReference>
<keyword evidence="4" id="KW-0808">Transferase</keyword>
<feature type="non-terminal residue" evidence="4">
    <location>
        <position position="1"/>
    </location>
</feature>
<dbReference type="EMBL" id="AXCW01000143">
    <property type="protein sequence ID" value="EYR62964.1"/>
    <property type="molecule type" value="Genomic_DNA"/>
</dbReference>
<dbReference type="InterPro" id="IPR005543">
    <property type="entry name" value="PASTA_dom"/>
</dbReference>
<dbReference type="OrthoDB" id="9762169at2"/>
<keyword evidence="2" id="KW-0472">Membrane</keyword>
<dbReference type="AlphaFoldDB" id="A0A021VP44"/>
<keyword evidence="4" id="KW-0723">Serine/threonine-protein kinase</keyword>
<feature type="domain" description="PASTA" evidence="3">
    <location>
        <begin position="169"/>
        <end position="236"/>
    </location>
</feature>
<keyword evidence="2" id="KW-1133">Transmembrane helix</keyword>
<evidence type="ECO:0000313" key="5">
    <source>
        <dbReference type="Proteomes" id="UP000019753"/>
    </source>
</evidence>
<proteinExistence type="predicted"/>
<dbReference type="SMART" id="SM00740">
    <property type="entry name" value="PASTA"/>
    <property type="match status" value="4"/>
</dbReference>
<dbReference type="Proteomes" id="UP000019753">
    <property type="component" value="Unassembled WGS sequence"/>
</dbReference>
<evidence type="ECO:0000256" key="1">
    <source>
        <dbReference type="SAM" id="MobiDB-lite"/>
    </source>
</evidence>
<keyword evidence="4" id="KW-0418">Kinase</keyword>
<feature type="domain" description="PASTA" evidence="3">
    <location>
        <begin position="302"/>
        <end position="369"/>
    </location>
</feature>
<feature type="region of interest" description="Disordered" evidence="1">
    <location>
        <begin position="348"/>
        <end position="388"/>
    </location>
</feature>
<keyword evidence="5" id="KW-1185">Reference proteome</keyword>
<protein>
    <submittedName>
        <fullName evidence="4">Serine/threonine protein kinase</fullName>
    </submittedName>
</protein>
<organism evidence="4 5">
    <name type="scientific">Actinotalea ferrariae CF5-4</name>
    <dbReference type="NCBI Taxonomy" id="948458"/>
    <lineage>
        <taxon>Bacteria</taxon>
        <taxon>Bacillati</taxon>
        <taxon>Actinomycetota</taxon>
        <taxon>Actinomycetes</taxon>
        <taxon>Micrococcales</taxon>
        <taxon>Cellulomonadaceae</taxon>
        <taxon>Actinotalea</taxon>
    </lineage>
</organism>
<feature type="compositionally biased region" description="Gly residues" evidence="1">
    <location>
        <begin position="21"/>
        <end position="30"/>
    </location>
</feature>
<feature type="domain" description="PASTA" evidence="3">
    <location>
        <begin position="102"/>
        <end position="168"/>
    </location>
</feature>
<feature type="compositionally biased region" description="Gly residues" evidence="1">
    <location>
        <begin position="373"/>
        <end position="388"/>
    </location>
</feature>